<dbReference type="InterPro" id="IPR003607">
    <property type="entry name" value="HD/PDEase_dom"/>
</dbReference>
<dbReference type="PANTHER" id="PTHR43155:SF2">
    <property type="entry name" value="CYCLIC DI-GMP PHOSPHODIESTERASE PA4108"/>
    <property type="match status" value="1"/>
</dbReference>
<dbReference type="PROSITE" id="PS51832">
    <property type="entry name" value="HD_GYP"/>
    <property type="match status" value="1"/>
</dbReference>
<feature type="domain" description="HD-GYP" evidence="1">
    <location>
        <begin position="93"/>
        <end position="289"/>
    </location>
</feature>
<name>A0A345Y3Y0_9NEIS</name>
<dbReference type="SUPFAM" id="SSF109604">
    <property type="entry name" value="HD-domain/PDEase-like"/>
    <property type="match status" value="1"/>
</dbReference>
<dbReference type="CDD" id="cd00077">
    <property type="entry name" value="HDc"/>
    <property type="match status" value="1"/>
</dbReference>
<dbReference type="GO" id="GO:0008081">
    <property type="term" value="F:phosphoric diester hydrolase activity"/>
    <property type="evidence" value="ECO:0007669"/>
    <property type="project" value="UniProtKB-ARBA"/>
</dbReference>
<protein>
    <submittedName>
        <fullName evidence="2">HD domain-containing protein</fullName>
    </submittedName>
</protein>
<dbReference type="InterPro" id="IPR037522">
    <property type="entry name" value="HD_GYP_dom"/>
</dbReference>
<gene>
    <name evidence="2" type="ORF">DWG20_03875</name>
</gene>
<reference evidence="2 3" key="1">
    <citation type="submission" date="2018-07" db="EMBL/GenBank/DDBJ databases">
        <title>Crenobacter cavernae sp. nov., isolated from a karst cave.</title>
        <authorList>
            <person name="Zhu H."/>
        </authorList>
    </citation>
    <scope>NUCLEOTIDE SEQUENCE [LARGE SCALE GENOMIC DNA]</scope>
    <source>
        <strain evidence="2 3">K1W11S-77</strain>
    </source>
</reference>
<dbReference type="RefSeq" id="WP_115432567.1">
    <property type="nucleotide sequence ID" value="NZ_CP031337.1"/>
</dbReference>
<sequence length="350" mass="39137">MGNDIRLELPDNLFVRHRLHQEGALHFRLDKKFRQVLIAPHPAGAEPQLPERSPFALWETSALVSYYSQLIPTFAGGRLRAEQLTLLCERLAASARQSRDGVVAAILLCPWQNYVAHHAVNTALLACQLADALKLCAEEHRVLMLAALAMNLGSIALHNEMARQEGPPSTSQRQLIDIHPFVGSALLREAGLDDERLHRIVLMHHERHDGHGYPFRLKGDEIDPLAHLLHVLDVTTAKLMPRSYRPRIPAQRALAQLYTNANEKFDPRYTTQLVKALGVYPSGSFVKLESGETAIVVAQTDHLHEPQVATLRSRYDLIASATPGQRIAKSVTVKVDERHLSKLAPFWGLQ</sequence>
<evidence type="ECO:0000313" key="3">
    <source>
        <dbReference type="Proteomes" id="UP000254537"/>
    </source>
</evidence>
<dbReference type="PANTHER" id="PTHR43155">
    <property type="entry name" value="CYCLIC DI-GMP PHOSPHODIESTERASE PA4108-RELATED"/>
    <property type="match status" value="1"/>
</dbReference>
<dbReference type="Proteomes" id="UP000254537">
    <property type="component" value="Chromosome"/>
</dbReference>
<evidence type="ECO:0000313" key="2">
    <source>
        <dbReference type="EMBL" id="AXK38632.1"/>
    </source>
</evidence>
<dbReference type="Pfam" id="PF13487">
    <property type="entry name" value="HD_5"/>
    <property type="match status" value="1"/>
</dbReference>
<dbReference type="KEGG" id="ccah:DWG20_03875"/>
<dbReference type="Gene3D" id="1.10.3210.10">
    <property type="entry name" value="Hypothetical protein af1432"/>
    <property type="match status" value="1"/>
</dbReference>
<proteinExistence type="predicted"/>
<dbReference type="OrthoDB" id="9774747at2"/>
<dbReference type="AlphaFoldDB" id="A0A345Y3Y0"/>
<evidence type="ECO:0000259" key="1">
    <source>
        <dbReference type="PROSITE" id="PS51832"/>
    </source>
</evidence>
<organism evidence="2 3">
    <name type="scientific">Crenobacter cavernae</name>
    <dbReference type="NCBI Taxonomy" id="2290923"/>
    <lineage>
        <taxon>Bacteria</taxon>
        <taxon>Pseudomonadati</taxon>
        <taxon>Pseudomonadota</taxon>
        <taxon>Betaproteobacteria</taxon>
        <taxon>Neisseriales</taxon>
        <taxon>Neisseriaceae</taxon>
        <taxon>Crenobacter</taxon>
    </lineage>
</organism>
<dbReference type="EMBL" id="CP031337">
    <property type="protein sequence ID" value="AXK38632.1"/>
    <property type="molecule type" value="Genomic_DNA"/>
</dbReference>
<accession>A0A345Y3Y0</accession>